<dbReference type="Proteomes" id="UP001139981">
    <property type="component" value="Unassembled WGS sequence"/>
</dbReference>
<proteinExistence type="predicted"/>
<gene>
    <name evidence="1" type="ORF">IWW38_002631</name>
</gene>
<dbReference type="EMBL" id="JANBVB010000435">
    <property type="protein sequence ID" value="KAJ2894256.1"/>
    <property type="molecule type" value="Genomic_DNA"/>
</dbReference>
<organism evidence="1 2">
    <name type="scientific">Coemansia aciculifera</name>
    <dbReference type="NCBI Taxonomy" id="417176"/>
    <lineage>
        <taxon>Eukaryota</taxon>
        <taxon>Fungi</taxon>
        <taxon>Fungi incertae sedis</taxon>
        <taxon>Zoopagomycota</taxon>
        <taxon>Kickxellomycotina</taxon>
        <taxon>Kickxellomycetes</taxon>
        <taxon>Kickxellales</taxon>
        <taxon>Kickxellaceae</taxon>
        <taxon>Coemansia</taxon>
    </lineage>
</organism>
<evidence type="ECO:0000313" key="2">
    <source>
        <dbReference type="Proteomes" id="UP001139981"/>
    </source>
</evidence>
<evidence type="ECO:0000313" key="1">
    <source>
        <dbReference type="EMBL" id="KAJ2894256.1"/>
    </source>
</evidence>
<accession>A0ACC1M3U4</accession>
<sequence>MVAAAPMPIPDGTLSGVVDTVAPITVGVGVTVDSLLGFNDSPAASGGHGGSTASSSGAADINGGGYAVRDFYRRESSSGVLGGVVDTVAPVTRGVGASINAMAALH</sequence>
<keyword evidence="2" id="KW-1185">Reference proteome</keyword>
<name>A0ACC1M3U4_9FUNG</name>
<protein>
    <submittedName>
        <fullName evidence="1">Uncharacterized protein</fullName>
    </submittedName>
</protein>
<comment type="caution">
    <text evidence="1">The sequence shown here is derived from an EMBL/GenBank/DDBJ whole genome shotgun (WGS) entry which is preliminary data.</text>
</comment>
<reference evidence="1" key="1">
    <citation type="submission" date="2022-07" db="EMBL/GenBank/DDBJ databases">
        <title>Phylogenomic reconstructions and comparative analyses of Kickxellomycotina fungi.</title>
        <authorList>
            <person name="Reynolds N.K."/>
            <person name="Stajich J.E."/>
            <person name="Barry K."/>
            <person name="Grigoriev I.V."/>
            <person name="Crous P."/>
            <person name="Smith M.E."/>
        </authorList>
    </citation>
    <scope>NUCLEOTIDE SEQUENCE</scope>
    <source>
        <strain evidence="1">CBS 190363</strain>
    </source>
</reference>